<dbReference type="InterPro" id="IPR022727">
    <property type="entry name" value="Cuticle_C1"/>
</dbReference>
<gene>
    <name evidence="4" type="ORF">CHIRRI_LOCUS11554</name>
</gene>
<dbReference type="PANTHER" id="PTHR39068">
    <property type="entry name" value="LARVAL/PUPAL CUTICLE PROTEIN H1C-LIKE PROTEIN-RELATED"/>
    <property type="match status" value="1"/>
</dbReference>
<dbReference type="Pfam" id="PF11018">
    <property type="entry name" value="Cuticle_3"/>
    <property type="match status" value="1"/>
</dbReference>
<reference evidence="4" key="1">
    <citation type="submission" date="2022-01" db="EMBL/GenBank/DDBJ databases">
        <authorList>
            <person name="King R."/>
        </authorList>
    </citation>
    <scope>NUCLEOTIDE SEQUENCE</scope>
</reference>
<keyword evidence="1" id="KW-0193">Cuticle</keyword>
<evidence type="ECO:0000313" key="5">
    <source>
        <dbReference type="Proteomes" id="UP001153620"/>
    </source>
</evidence>
<protein>
    <recommendedName>
        <fullName evidence="6">Cuticular protein</fullName>
    </recommendedName>
</protein>
<feature type="chain" id="PRO_5040514551" description="Cuticular protein" evidence="3">
    <location>
        <begin position="18"/>
        <end position="248"/>
    </location>
</feature>
<dbReference type="GO" id="GO:0042302">
    <property type="term" value="F:structural constituent of cuticle"/>
    <property type="evidence" value="ECO:0007669"/>
    <property type="project" value="UniProtKB-KW"/>
</dbReference>
<dbReference type="AlphaFoldDB" id="A0A9N9S0V2"/>
<evidence type="ECO:0000256" key="1">
    <source>
        <dbReference type="ARBA" id="ARBA00022460"/>
    </source>
</evidence>
<name>A0A9N9S0V2_9DIPT</name>
<evidence type="ECO:0000256" key="3">
    <source>
        <dbReference type="SAM" id="SignalP"/>
    </source>
</evidence>
<keyword evidence="3" id="KW-0732">Signal</keyword>
<dbReference type="PANTHER" id="PTHR39068:SF2">
    <property type="entry name" value="MIP24391P"/>
    <property type="match status" value="1"/>
</dbReference>
<organism evidence="4 5">
    <name type="scientific">Chironomus riparius</name>
    <dbReference type="NCBI Taxonomy" id="315576"/>
    <lineage>
        <taxon>Eukaryota</taxon>
        <taxon>Metazoa</taxon>
        <taxon>Ecdysozoa</taxon>
        <taxon>Arthropoda</taxon>
        <taxon>Hexapoda</taxon>
        <taxon>Insecta</taxon>
        <taxon>Pterygota</taxon>
        <taxon>Neoptera</taxon>
        <taxon>Endopterygota</taxon>
        <taxon>Diptera</taxon>
        <taxon>Nematocera</taxon>
        <taxon>Chironomoidea</taxon>
        <taxon>Chironomidae</taxon>
        <taxon>Chironominae</taxon>
        <taxon>Chironomus</taxon>
    </lineage>
</organism>
<accession>A0A9N9S0V2</accession>
<evidence type="ECO:0008006" key="6">
    <source>
        <dbReference type="Google" id="ProtNLM"/>
    </source>
</evidence>
<dbReference type="OrthoDB" id="6630852at2759"/>
<proteinExistence type="predicted"/>
<feature type="signal peptide" evidence="3">
    <location>
        <begin position="1"/>
        <end position="17"/>
    </location>
</feature>
<keyword evidence="5" id="KW-1185">Reference proteome</keyword>
<dbReference type="Proteomes" id="UP001153620">
    <property type="component" value="Chromosome 3"/>
</dbReference>
<reference evidence="4" key="2">
    <citation type="submission" date="2022-10" db="EMBL/GenBank/DDBJ databases">
        <authorList>
            <consortium name="ENA_rothamsted_submissions"/>
            <consortium name="culmorum"/>
            <person name="King R."/>
        </authorList>
    </citation>
    <scope>NUCLEOTIDE SEQUENCE</scope>
</reference>
<keyword evidence="2" id="KW-0677">Repeat</keyword>
<dbReference type="EMBL" id="OU895879">
    <property type="protein sequence ID" value="CAG9808718.1"/>
    <property type="molecule type" value="Genomic_DNA"/>
</dbReference>
<sequence>MAFKFVVLCSVLAVASAGIIAEPSYTSYSAPAHSSSFTKTLSYTEPKAAYVASPAVATYSSYDPHHYQPTHTVIATPHYEHGQSEQNIVRSAHGTVSQISKSVDTPTSSVRKYVNTKTSDGYNTVSYAPAYVQQPAVLAKTAIVSQPAHYVHHQPATTYVQQPTTYVHQQPAQYVHHQPTAYVQQPTTYVHQQPATTYVQQAPIQKTYVSQPAVYAQHAPVVATKVQYSPAVEVAHVNFESPIAHYGW</sequence>
<evidence type="ECO:0000313" key="4">
    <source>
        <dbReference type="EMBL" id="CAG9808718.1"/>
    </source>
</evidence>
<evidence type="ECO:0000256" key="2">
    <source>
        <dbReference type="ARBA" id="ARBA00022737"/>
    </source>
</evidence>